<dbReference type="InterPro" id="IPR003593">
    <property type="entry name" value="AAA+_ATPase"/>
</dbReference>
<dbReference type="Gene3D" id="3.40.50.300">
    <property type="entry name" value="P-loop containing nucleotide triphosphate hydrolases"/>
    <property type="match status" value="1"/>
</dbReference>
<keyword evidence="2" id="KW-0547">Nucleotide-binding</keyword>
<dbReference type="CDD" id="cd01129">
    <property type="entry name" value="PulE-GspE-like"/>
    <property type="match status" value="1"/>
</dbReference>
<proteinExistence type="inferred from homology"/>
<dbReference type="InterPro" id="IPR007831">
    <property type="entry name" value="T2SS_GspE_N"/>
</dbReference>
<dbReference type="GO" id="GO:0005886">
    <property type="term" value="C:plasma membrane"/>
    <property type="evidence" value="ECO:0007669"/>
    <property type="project" value="TreeGrafter"/>
</dbReference>
<dbReference type="SUPFAM" id="SSF52540">
    <property type="entry name" value="P-loop containing nucleoside triphosphate hydrolases"/>
    <property type="match status" value="1"/>
</dbReference>
<dbReference type="InterPro" id="IPR027417">
    <property type="entry name" value="P-loop_NTPase"/>
</dbReference>
<gene>
    <name evidence="5" type="ORF">US11_C0009G0002</name>
</gene>
<dbReference type="PANTHER" id="PTHR30258:SF1">
    <property type="entry name" value="PROTEIN TRANSPORT PROTEIN HOFB HOMOLOG"/>
    <property type="match status" value="1"/>
</dbReference>
<dbReference type="GO" id="GO:0005524">
    <property type="term" value="F:ATP binding"/>
    <property type="evidence" value="ECO:0007669"/>
    <property type="project" value="UniProtKB-KW"/>
</dbReference>
<comment type="similarity">
    <text evidence="1">Belongs to the GSP E family.</text>
</comment>
<evidence type="ECO:0000313" key="5">
    <source>
        <dbReference type="EMBL" id="KKQ01390.1"/>
    </source>
</evidence>
<dbReference type="Pfam" id="PF00437">
    <property type="entry name" value="T2SSE"/>
    <property type="match status" value="1"/>
</dbReference>
<dbReference type="STRING" id="1618480.US11_C0009G0002"/>
<comment type="caution">
    <text evidence="5">The sequence shown here is derived from an EMBL/GenBank/DDBJ whole genome shotgun (WGS) entry which is preliminary data.</text>
</comment>
<accession>A0A0G0EJX3</accession>
<dbReference type="SUPFAM" id="SSF160246">
    <property type="entry name" value="EspE N-terminal domain-like"/>
    <property type="match status" value="1"/>
</dbReference>
<dbReference type="FunFam" id="3.30.450.90:FF:000001">
    <property type="entry name" value="Type II secretion system ATPase GspE"/>
    <property type="match status" value="1"/>
</dbReference>
<dbReference type="SMART" id="SM00382">
    <property type="entry name" value="AAA"/>
    <property type="match status" value="1"/>
</dbReference>
<dbReference type="Proteomes" id="UP000034344">
    <property type="component" value="Unassembled WGS sequence"/>
</dbReference>
<reference evidence="5 6" key="1">
    <citation type="journal article" date="2015" name="Nature">
        <title>rRNA introns, odd ribosomes, and small enigmatic genomes across a large radiation of phyla.</title>
        <authorList>
            <person name="Brown C.T."/>
            <person name="Hug L.A."/>
            <person name="Thomas B.C."/>
            <person name="Sharon I."/>
            <person name="Castelle C.J."/>
            <person name="Singh A."/>
            <person name="Wilkins M.J."/>
            <person name="Williams K.H."/>
            <person name="Banfield J.F."/>
        </authorList>
    </citation>
    <scope>NUCLEOTIDE SEQUENCE [LARGE SCALE GENOMIC DNA]</scope>
</reference>
<dbReference type="GO" id="GO:0016887">
    <property type="term" value="F:ATP hydrolysis activity"/>
    <property type="evidence" value="ECO:0007669"/>
    <property type="project" value="TreeGrafter"/>
</dbReference>
<dbReference type="Gene3D" id="3.30.300.160">
    <property type="entry name" value="Type II secretion system, protein E, N-terminal domain"/>
    <property type="match status" value="1"/>
</dbReference>
<protein>
    <submittedName>
        <fullName evidence="5">General secretory pathway protein E</fullName>
    </submittedName>
</protein>
<dbReference type="Pfam" id="PF05157">
    <property type="entry name" value="MshEN"/>
    <property type="match status" value="1"/>
</dbReference>
<dbReference type="InterPro" id="IPR037257">
    <property type="entry name" value="T2SS_E_N_sf"/>
</dbReference>
<dbReference type="AlphaFoldDB" id="A0A0G0EJX3"/>
<dbReference type="FunFam" id="3.40.50.300:FF:000398">
    <property type="entry name" value="Type IV pilus assembly ATPase PilB"/>
    <property type="match status" value="1"/>
</dbReference>
<evidence type="ECO:0000256" key="1">
    <source>
        <dbReference type="ARBA" id="ARBA00006611"/>
    </source>
</evidence>
<evidence type="ECO:0000313" key="6">
    <source>
        <dbReference type="Proteomes" id="UP000034344"/>
    </source>
</evidence>
<feature type="domain" description="AAA+ ATPase" evidence="4">
    <location>
        <begin position="363"/>
        <end position="484"/>
    </location>
</feature>
<organism evidence="5 6">
    <name type="scientific">Candidatus Roizmanbacteria bacterium GW2011_GWA2_36_23</name>
    <dbReference type="NCBI Taxonomy" id="1618480"/>
    <lineage>
        <taxon>Bacteria</taxon>
        <taxon>Candidatus Roizmaniibacteriota</taxon>
    </lineage>
</organism>
<dbReference type="InterPro" id="IPR001482">
    <property type="entry name" value="T2SS/T4SS_dom"/>
</dbReference>
<keyword evidence="3" id="KW-0067">ATP-binding</keyword>
<name>A0A0G0EJX3_9BACT</name>
<dbReference type="Gene3D" id="3.30.450.90">
    <property type="match status" value="1"/>
</dbReference>
<dbReference type="PATRIC" id="fig|1618480.3.peg.538"/>
<evidence type="ECO:0000259" key="4">
    <source>
        <dbReference type="SMART" id="SM00382"/>
    </source>
</evidence>
<evidence type="ECO:0000256" key="2">
    <source>
        <dbReference type="ARBA" id="ARBA00022741"/>
    </source>
</evidence>
<sequence>MHFSKNTFILKVYRSSFKLQNQGLIDQDDRVYTRCNFICNRYINSEQSRTMNIVPKQLLNQLVKNKDLTQEQADKFELESLKKNASIYDYLVNETNIDKKVILNAIATVSNIPFIDLLSSPIDPQAIGFISESIARSFSVIPYRYDNATETIFLGTNDPFNTTIIDFLSKKTNKKISLVLADSNDIAKAIDLSYSQGITPEVRDALKEYHPLNQQKQGDLIGSVIKEAPIAKIVTTILEFALKSRASDIHIEALELKTKVRYRIDGILHEKLSLPKSIHEALVSRIKILSEMKIDEKRIPQDGRFTFKLGEDEVDLRVSTLPTVNGEKVVMRLLKKTGGVPSVMDLGLRGPQYKDLEEAITKPYGIILVTGPTGSGKTTTLYAVLSRLNKPSVNIVTLEDPVEYQMPGINQVQINPQAGLTFATGLRSFLRQDPNIILVGEIRDSETTQLAIQAALTGHLVFSTLHTNDASTAIPRLIDLGAEPFLIASVINASLAQRICRRICTFCKVSYEPTPQVQQNIKEVLGDLLPKPYKEGKSMLVYKGNGCNECNQTGYIGRIAIFEVLKVTSTINRMILQQSAAKDIEAQARKDGLIIMKQDGYLKALDGITTIEEVLRVAEV</sequence>
<evidence type="ECO:0000256" key="3">
    <source>
        <dbReference type="ARBA" id="ARBA00022840"/>
    </source>
</evidence>
<dbReference type="EMBL" id="LBRS01000009">
    <property type="protein sequence ID" value="KKQ01390.1"/>
    <property type="molecule type" value="Genomic_DNA"/>
</dbReference>
<dbReference type="PANTHER" id="PTHR30258">
    <property type="entry name" value="TYPE II SECRETION SYSTEM PROTEIN GSPE-RELATED"/>
    <property type="match status" value="1"/>
</dbReference>